<proteinExistence type="predicted"/>
<dbReference type="Proteomes" id="UP000074294">
    <property type="component" value="Unassembled WGS sequence"/>
</dbReference>
<protein>
    <recommendedName>
        <fullName evidence="1">Methyltransferase domain-containing protein</fullName>
    </recommendedName>
</protein>
<dbReference type="InterPro" id="IPR029063">
    <property type="entry name" value="SAM-dependent_MTases_sf"/>
</dbReference>
<comment type="caution">
    <text evidence="2">The sequence shown here is derived from an EMBL/GenBank/DDBJ whole genome shotgun (WGS) entry which is preliminary data.</text>
</comment>
<dbReference type="EMBL" id="LQMQ01000010">
    <property type="protein sequence ID" value="KUO42152.1"/>
    <property type="molecule type" value="Genomic_DNA"/>
</dbReference>
<dbReference type="SUPFAM" id="SSF53335">
    <property type="entry name" value="S-adenosyl-L-methionine-dependent methyltransferases"/>
    <property type="match status" value="1"/>
</dbReference>
<evidence type="ECO:0000259" key="1">
    <source>
        <dbReference type="Pfam" id="PF13847"/>
    </source>
</evidence>
<organism evidence="2 3">
    <name type="scientific">Hadarchaeum yellowstonense</name>
    <dbReference type="NCBI Taxonomy" id="1776334"/>
    <lineage>
        <taxon>Archaea</taxon>
        <taxon>Methanobacteriati</taxon>
        <taxon>Candidatus Hadarchaeota</taxon>
        <taxon>Candidatus Hadarchaeia</taxon>
        <taxon>Candidatus Hadarchaeales</taxon>
        <taxon>Candidatus Hadarchaeaceae</taxon>
        <taxon>Candidatus Hadarchaeum</taxon>
    </lineage>
</organism>
<dbReference type="AlphaFoldDB" id="A0A147K018"/>
<evidence type="ECO:0000313" key="2">
    <source>
        <dbReference type="EMBL" id="KUO42152.1"/>
    </source>
</evidence>
<accession>A0A147K018</accession>
<dbReference type="Pfam" id="PF13847">
    <property type="entry name" value="Methyltransf_31"/>
    <property type="match status" value="1"/>
</dbReference>
<dbReference type="STRING" id="1776334.APZ16_03725"/>
<name>A0A147K018_HADYE</name>
<dbReference type="CDD" id="cd02440">
    <property type="entry name" value="AdoMet_MTases"/>
    <property type="match status" value="1"/>
</dbReference>
<feature type="domain" description="Methyltransferase" evidence="1">
    <location>
        <begin position="2"/>
        <end position="78"/>
    </location>
</feature>
<sequence length="139" mass="16297">MVVGVDISPTAIKQARKKFPHIQFLVSDIRSKNFLKGKRFDLVVCKELMWYVFNKLSLVRENLKKATDENGYLYISQSFPEEYVKGRRFVGCDVISGPERLRDIFDRRPFSLKHLCIEWDYNYGGRPLVHILLKKGGNR</sequence>
<gene>
    <name evidence="2" type="ORF">APZ16_03725</name>
</gene>
<reference evidence="2 3" key="1">
    <citation type="journal article" date="2016" name="Nat. Microbiol.">
        <title>Genomic inference of the metabolism of cosmopolitan subsurface Archaea, Hadesarchaea.</title>
        <authorList>
            <person name="Baker B.J."/>
            <person name="Saw J.H."/>
            <person name="Lind A.E."/>
            <person name="Lazar C.S."/>
            <person name="Hinrichs K.-U."/>
            <person name="Teske A.P."/>
            <person name="Ettema T.J."/>
        </authorList>
    </citation>
    <scope>NUCLEOTIDE SEQUENCE [LARGE SCALE GENOMIC DNA]</scope>
</reference>
<dbReference type="InterPro" id="IPR025714">
    <property type="entry name" value="Methyltranfer_dom"/>
</dbReference>
<evidence type="ECO:0000313" key="3">
    <source>
        <dbReference type="Proteomes" id="UP000074294"/>
    </source>
</evidence>
<dbReference type="Gene3D" id="3.40.50.150">
    <property type="entry name" value="Vaccinia Virus protein VP39"/>
    <property type="match status" value="1"/>
</dbReference>